<dbReference type="Proteomes" id="UP001175001">
    <property type="component" value="Unassembled WGS sequence"/>
</dbReference>
<reference evidence="2" key="1">
    <citation type="submission" date="2023-06" db="EMBL/GenBank/DDBJ databases">
        <title>Multi-omics analyses reveal the molecular pathogenesis toolkit of Lasiodiplodia hormozganensis, a cross-kingdom pathogen.</title>
        <authorList>
            <person name="Felix C."/>
            <person name="Meneses R."/>
            <person name="Goncalves M.F.M."/>
            <person name="Tilleman L."/>
            <person name="Duarte A.S."/>
            <person name="Jorrin-Novo J.V."/>
            <person name="Van De Peer Y."/>
            <person name="Deforce D."/>
            <person name="Van Nieuwerburgh F."/>
            <person name="Esteves A.C."/>
            <person name="Alves A."/>
        </authorList>
    </citation>
    <scope>NUCLEOTIDE SEQUENCE</scope>
    <source>
        <strain evidence="2">CBS 339.90</strain>
    </source>
</reference>
<feature type="compositionally biased region" description="Polar residues" evidence="1">
    <location>
        <begin position="578"/>
        <end position="607"/>
    </location>
</feature>
<feature type="region of interest" description="Disordered" evidence="1">
    <location>
        <begin position="216"/>
        <end position="268"/>
    </location>
</feature>
<feature type="compositionally biased region" description="Low complexity" evidence="1">
    <location>
        <begin position="415"/>
        <end position="428"/>
    </location>
</feature>
<gene>
    <name evidence="2" type="ORF">DIS24_g862</name>
</gene>
<feature type="region of interest" description="Disordered" evidence="1">
    <location>
        <begin position="404"/>
        <end position="438"/>
    </location>
</feature>
<dbReference type="PROSITE" id="PS00018">
    <property type="entry name" value="EF_HAND_1"/>
    <property type="match status" value="1"/>
</dbReference>
<evidence type="ECO:0000256" key="1">
    <source>
        <dbReference type="SAM" id="MobiDB-lite"/>
    </source>
</evidence>
<accession>A0AA39Z4I3</accession>
<feature type="compositionally biased region" description="Polar residues" evidence="1">
    <location>
        <begin position="709"/>
        <end position="726"/>
    </location>
</feature>
<organism evidence="2 3">
    <name type="scientific">Lasiodiplodia hormozganensis</name>
    <dbReference type="NCBI Taxonomy" id="869390"/>
    <lineage>
        <taxon>Eukaryota</taxon>
        <taxon>Fungi</taxon>
        <taxon>Dikarya</taxon>
        <taxon>Ascomycota</taxon>
        <taxon>Pezizomycotina</taxon>
        <taxon>Dothideomycetes</taxon>
        <taxon>Dothideomycetes incertae sedis</taxon>
        <taxon>Botryosphaeriales</taxon>
        <taxon>Botryosphaeriaceae</taxon>
        <taxon>Lasiodiplodia</taxon>
    </lineage>
</organism>
<dbReference type="AlphaFoldDB" id="A0AA39Z4I3"/>
<evidence type="ECO:0000313" key="3">
    <source>
        <dbReference type="Proteomes" id="UP001175001"/>
    </source>
</evidence>
<evidence type="ECO:0000313" key="2">
    <source>
        <dbReference type="EMBL" id="KAK0663851.1"/>
    </source>
</evidence>
<evidence type="ECO:0008006" key="4">
    <source>
        <dbReference type="Google" id="ProtNLM"/>
    </source>
</evidence>
<protein>
    <recommendedName>
        <fullName evidence="4">EF-hand domain-containing protein</fullName>
    </recommendedName>
</protein>
<feature type="region of interest" description="Disordered" evidence="1">
    <location>
        <begin position="458"/>
        <end position="628"/>
    </location>
</feature>
<feature type="compositionally biased region" description="Basic and acidic residues" evidence="1">
    <location>
        <begin position="110"/>
        <end position="134"/>
    </location>
</feature>
<feature type="compositionally biased region" description="Low complexity" evidence="1">
    <location>
        <begin position="463"/>
        <end position="486"/>
    </location>
</feature>
<feature type="region of interest" description="Disordered" evidence="1">
    <location>
        <begin position="649"/>
        <end position="739"/>
    </location>
</feature>
<comment type="caution">
    <text evidence="2">The sequence shown here is derived from an EMBL/GenBank/DDBJ whole genome shotgun (WGS) entry which is preliminary data.</text>
</comment>
<sequence>MEPDKDKDKTLSLGEIKAMLEESEQQEQVAHKRATKAAKRFAKLDLSKFPSLQDFWWLEVIDTCLFFAAAEEEDFATSIRKQLANFSGYLYKPEYQYAHLRTEPPCTRPEYSEYTKKQMREAEEEEEKQKKAADEAETDTIVDCFKADKIKDDGGVPTKKEVEDAAEALMPNIQRLSMLADSDSSDDDDVDTIIHRMPSKSSDSGSAITTILDGRTSKLASTKEPPTVKPATALNTTPFDPDQPVPLASHEAPTLNSYATGPRSSTSSSLSQMAVDHEAGKLHSADRVHPWPNLWPDYMHKPPQLDQTQWTIINANLGSLGAAENGAIDPCDEENRQAYEQIQEVLEVCWLVMTGQLSPIGNITAQNILKPILQKEKPDMKARLKVYEEKLTLRRIALNLPGGDWKRLSGESGKSDSFFSTPSMSTPSQVSSTPLVPCSPAAGMGGPFPAFANSPSVATDHFSSTPASPSTSKRSSSNTNKRSSASSDKRSSTHSDTKPLVSEADSKNSSAHTSFDGHSGAQTPSKRGKLALITSAFKVPKSPKKSTKSWENSGAVERQIVTTPRDAPPVPTIPAPFSGQNTPQTSFETAVSSTNTPSLTASPTIPSLNRKPSRSFAGTPSSSMAGPTSKKYMSFDGYFSAESDEQKAHLASGSTVVPTQPPTGKAQSASFRGTPGGRKTPTAIREPGLFSPRADTPATVKSADLDHASVSSRYTPNVSTTDLSTTKRSRKHSRASSGASTRYNVFDAHLEELLSEFNAWADGQDASMDDASKDPEQPNVKEILKPIDYEEIRRLNPSEHEAMVNEVKKITHADLRAQVLKEHHDARFPSGAPGHRSTSFAALPYLALRIARWVLDSVNESFLPQLKCAYELENYQFAEYERRWRVTHPGGKTNPFSGVSRPADGSYLRPAYAAAWATRFVQWAEEQQQLWKYENVDLPTMNEYGGGFRRPGRTMEAKFLLNMVNEKINIDRSTGDLEIEGDGAMLKDDEVQRRFEKLARREQRKGTKKVWAACEEQIKRLSMMMDVVKAERPASGVVSGRSSPEDGLSTYHYDSTLAYAGLLGGI</sequence>
<keyword evidence="3" id="KW-1185">Reference proteome</keyword>
<proteinExistence type="predicted"/>
<dbReference type="EMBL" id="JAUJDW010000003">
    <property type="protein sequence ID" value="KAK0663851.1"/>
    <property type="molecule type" value="Genomic_DNA"/>
</dbReference>
<dbReference type="InterPro" id="IPR018247">
    <property type="entry name" value="EF_Hand_1_Ca_BS"/>
</dbReference>
<name>A0AA39Z4I3_9PEZI</name>
<feature type="compositionally biased region" description="Basic and acidic residues" evidence="1">
    <location>
        <begin position="487"/>
        <end position="497"/>
    </location>
</feature>
<feature type="compositionally biased region" description="Polar residues" evidence="1">
    <location>
        <begin position="616"/>
        <end position="626"/>
    </location>
</feature>
<feature type="region of interest" description="Disordered" evidence="1">
    <location>
        <begin position="108"/>
        <end position="135"/>
    </location>
</feature>
<feature type="compositionally biased region" description="Polar residues" evidence="1">
    <location>
        <begin position="254"/>
        <end position="263"/>
    </location>
</feature>